<dbReference type="GeneID" id="95979409"/>
<dbReference type="PANTHER" id="PTHR13618">
    <property type="entry name" value="LEUCINE ZIPPER CONTAINING TRANSCRIPTION FACTOR LZF1"/>
    <property type="match status" value="1"/>
</dbReference>
<dbReference type="Pfam" id="PF10259">
    <property type="entry name" value="Rogdi_lz"/>
    <property type="match status" value="1"/>
</dbReference>
<name>A0ABR3P5V9_9PEZI</name>
<evidence type="ECO:0000313" key="2">
    <source>
        <dbReference type="Proteomes" id="UP001562354"/>
    </source>
</evidence>
<dbReference type="PANTHER" id="PTHR13618:SF1">
    <property type="entry name" value="PROTEIN ROGDI HOMOLOG"/>
    <property type="match status" value="1"/>
</dbReference>
<dbReference type="RefSeq" id="XP_069197736.1">
    <property type="nucleotide sequence ID" value="XM_069345534.1"/>
</dbReference>
<accession>A0ABR3P5V9</accession>
<keyword evidence="2" id="KW-1185">Reference proteome</keyword>
<proteinExistence type="predicted"/>
<dbReference type="InterPro" id="IPR028241">
    <property type="entry name" value="RAVE2/Rogdi"/>
</dbReference>
<evidence type="ECO:0008006" key="3">
    <source>
        <dbReference type="Google" id="ProtNLM"/>
    </source>
</evidence>
<protein>
    <recommendedName>
        <fullName evidence="3">RAVE subunit 2/Rogdi</fullName>
    </recommendedName>
</protein>
<comment type="caution">
    <text evidence="1">The sequence shown here is derived from an EMBL/GenBank/DDBJ whole genome shotgun (WGS) entry which is preliminary data.</text>
</comment>
<sequence length="315" mass="34157">MSTLIWPPLAPDQLAIEQEACLTRELEWLLSALQETLQSLKAGLEECADLLAPKEVGSTLVLSTHRSENLKGFVTRVGTRIVKGDVHLRLPSLPPPRGQNSYKVSVSSAPSAPSLVLEQLTCARTLINACLDVVDATRWTGDAGNANFISGQLKLLHDNVQEANQSLKGGPDVQKPWNEDVADEKIFDPALPPNLSFHFSISDAALVLHVRTLETAHGGTGASTPNTSSASYSGFSLRDRLAHALGGSRAPLHDEANEVFHYKGQEVRVKEKIRVESQDPSLMAAMAKLGALEHSVALSRRALDVVMGREHEEEE</sequence>
<reference evidence="1 2" key="1">
    <citation type="submission" date="2024-07" db="EMBL/GenBank/DDBJ databases">
        <title>Draft sequence of the Neodothiora populina.</title>
        <authorList>
            <person name="Drown D.D."/>
            <person name="Schuette U.S."/>
            <person name="Buechlein A.B."/>
            <person name="Rusch D.R."/>
            <person name="Winton L.W."/>
            <person name="Adams G.A."/>
        </authorList>
    </citation>
    <scope>NUCLEOTIDE SEQUENCE [LARGE SCALE GENOMIC DNA]</scope>
    <source>
        <strain evidence="1 2">CPC 39397</strain>
    </source>
</reference>
<dbReference type="EMBL" id="JBFMKM010000013">
    <property type="protein sequence ID" value="KAL1301460.1"/>
    <property type="molecule type" value="Genomic_DNA"/>
</dbReference>
<dbReference type="Proteomes" id="UP001562354">
    <property type="component" value="Unassembled WGS sequence"/>
</dbReference>
<organism evidence="1 2">
    <name type="scientific">Neodothiora populina</name>
    <dbReference type="NCBI Taxonomy" id="2781224"/>
    <lineage>
        <taxon>Eukaryota</taxon>
        <taxon>Fungi</taxon>
        <taxon>Dikarya</taxon>
        <taxon>Ascomycota</taxon>
        <taxon>Pezizomycotina</taxon>
        <taxon>Dothideomycetes</taxon>
        <taxon>Dothideomycetidae</taxon>
        <taxon>Dothideales</taxon>
        <taxon>Dothioraceae</taxon>
        <taxon>Neodothiora</taxon>
    </lineage>
</organism>
<evidence type="ECO:0000313" key="1">
    <source>
        <dbReference type="EMBL" id="KAL1301460.1"/>
    </source>
</evidence>
<gene>
    <name evidence="1" type="ORF">AAFC00_005710</name>
</gene>